<dbReference type="PROSITE" id="PS00770">
    <property type="entry name" value="AA_TRANSFER_CLASS_4"/>
    <property type="match status" value="1"/>
</dbReference>
<dbReference type="InterPro" id="IPR005785">
    <property type="entry name" value="B_amino_transI"/>
</dbReference>
<dbReference type="PANTHER" id="PTHR42743:SF11">
    <property type="entry name" value="AMINODEOXYCHORISMATE LYASE"/>
    <property type="match status" value="1"/>
</dbReference>
<dbReference type="Gene3D" id="3.20.10.10">
    <property type="entry name" value="D-amino Acid Aminotransferase, subunit A, domain 2"/>
    <property type="match status" value="1"/>
</dbReference>
<dbReference type="InterPro" id="IPR018300">
    <property type="entry name" value="Aminotrans_IV_CS"/>
</dbReference>
<dbReference type="GO" id="GO:0052656">
    <property type="term" value="F:L-isoleucine-2-oxoglutarate transaminase activity"/>
    <property type="evidence" value="ECO:0007669"/>
    <property type="project" value="RHEA"/>
</dbReference>
<evidence type="ECO:0000256" key="12">
    <source>
        <dbReference type="ARBA" id="ARBA00022898"/>
    </source>
</evidence>
<dbReference type="InterPro" id="IPR043131">
    <property type="entry name" value="BCAT-like_N"/>
</dbReference>
<evidence type="ECO:0000256" key="1">
    <source>
        <dbReference type="ARBA" id="ARBA00001933"/>
    </source>
</evidence>
<dbReference type="EMBL" id="MPRK01000001">
    <property type="protein sequence ID" value="OOZ43126.1"/>
    <property type="molecule type" value="Genomic_DNA"/>
</dbReference>
<dbReference type="GO" id="GO:0006532">
    <property type="term" value="P:aspartate biosynthetic process"/>
    <property type="evidence" value="ECO:0007669"/>
    <property type="project" value="TreeGrafter"/>
</dbReference>
<dbReference type="AlphaFoldDB" id="A0A1T2LDU8"/>
<evidence type="ECO:0000256" key="6">
    <source>
        <dbReference type="ARBA" id="ARBA00009320"/>
    </source>
</evidence>
<dbReference type="InterPro" id="IPR033939">
    <property type="entry name" value="BCAT_family"/>
</dbReference>
<protein>
    <recommendedName>
        <fullName evidence="8 19">Branched-chain-amino-acid aminotransferase</fullName>
        <shortName evidence="19">BCAT</shortName>
        <ecNumber evidence="7 19">2.6.1.42</ecNumber>
    </recommendedName>
</protein>
<dbReference type="InterPro" id="IPR043132">
    <property type="entry name" value="BCAT-like_C"/>
</dbReference>
<comment type="caution">
    <text evidence="20">The sequence shown here is derived from an EMBL/GenBank/DDBJ whole genome shotgun (WGS) entry which is preliminary data.</text>
</comment>
<evidence type="ECO:0000313" key="20">
    <source>
        <dbReference type="EMBL" id="OOZ43126.1"/>
    </source>
</evidence>
<dbReference type="NCBIfam" id="NF005146">
    <property type="entry name" value="PRK06606.1"/>
    <property type="match status" value="1"/>
</dbReference>
<dbReference type="GO" id="GO:0009098">
    <property type="term" value="P:L-leucine biosynthetic process"/>
    <property type="evidence" value="ECO:0007669"/>
    <property type="project" value="UniProtKB-UniPathway"/>
</dbReference>
<evidence type="ECO:0000256" key="13">
    <source>
        <dbReference type="ARBA" id="ARBA00023304"/>
    </source>
</evidence>
<dbReference type="UniPathway" id="UPA00049">
    <property type="reaction ID" value="UER00062"/>
</dbReference>
<accession>A0A1T2LDU8</accession>
<comment type="cofactor">
    <cofactor evidence="1 18">
        <name>pyridoxal 5'-phosphate</name>
        <dbReference type="ChEBI" id="CHEBI:597326"/>
    </cofactor>
</comment>
<evidence type="ECO:0000256" key="8">
    <source>
        <dbReference type="ARBA" id="ARBA00018179"/>
    </source>
</evidence>
<comment type="similarity">
    <text evidence="6 17">Belongs to the class-IV pyridoxal-phosphate-dependent aminotransferase family.</text>
</comment>
<dbReference type="GO" id="GO:0052655">
    <property type="term" value="F:L-valine-2-oxoglutarate transaminase activity"/>
    <property type="evidence" value="ECO:0007669"/>
    <property type="project" value="RHEA"/>
</dbReference>
<dbReference type="NCBIfam" id="TIGR01122">
    <property type="entry name" value="ilvE_I"/>
    <property type="match status" value="1"/>
</dbReference>
<evidence type="ECO:0000256" key="7">
    <source>
        <dbReference type="ARBA" id="ARBA00013053"/>
    </source>
</evidence>
<sequence>MTQPTMSDRDGLIWLDGEMVPWRDAKVHVLTHTLHYGMGVFEGVRAYHAEKGTAIFRLEEHTKRLFESAHILGMEIPFDHDTLNQAQLASVRENSLESAYIRPMVFYGSEEMGLRADNLRTHVMIAAWNWGSYLGEEGMTKGIRIRTSSFTRHHVNITMCRAKANGNYMNSMLALKEALDTGYDEALLLDANGFVMEGSGENIFIIRDEKIYTPDLASALDGITRRTIMQLADELGMPVIEKRITRDEVYIADEAFFTGTAAEVTPIRELDGRTIGCGSRGPITEKLQTLYFDVVHGRSAKHEEWLAYV</sequence>
<comment type="catalytic activity">
    <reaction evidence="15 19">
        <text>L-isoleucine + 2-oxoglutarate = (S)-3-methyl-2-oxopentanoate + L-glutamate</text>
        <dbReference type="Rhea" id="RHEA:24801"/>
        <dbReference type="ChEBI" id="CHEBI:16810"/>
        <dbReference type="ChEBI" id="CHEBI:29985"/>
        <dbReference type="ChEBI" id="CHEBI:35146"/>
        <dbReference type="ChEBI" id="CHEBI:58045"/>
        <dbReference type="EC" id="2.6.1.42"/>
    </reaction>
</comment>
<dbReference type="GO" id="GO:0009099">
    <property type="term" value="P:L-valine biosynthetic process"/>
    <property type="evidence" value="ECO:0007669"/>
    <property type="project" value="UniProtKB-UniPathway"/>
</dbReference>
<evidence type="ECO:0000256" key="18">
    <source>
        <dbReference type="RuleBase" id="RU004516"/>
    </source>
</evidence>
<keyword evidence="21" id="KW-1185">Reference proteome</keyword>
<dbReference type="CDD" id="cd01557">
    <property type="entry name" value="BCAT_beta_family"/>
    <property type="match status" value="1"/>
</dbReference>
<dbReference type="InterPro" id="IPR001544">
    <property type="entry name" value="Aminotrans_IV"/>
</dbReference>
<dbReference type="InterPro" id="IPR036038">
    <property type="entry name" value="Aminotransferase-like"/>
</dbReference>
<dbReference type="STRING" id="1918949.BOW51_03935"/>
<dbReference type="EC" id="2.6.1.42" evidence="7 19"/>
<evidence type="ECO:0000256" key="11">
    <source>
        <dbReference type="ARBA" id="ARBA00022679"/>
    </source>
</evidence>
<evidence type="ECO:0000256" key="15">
    <source>
        <dbReference type="ARBA" id="ARBA00048798"/>
    </source>
</evidence>
<comment type="pathway">
    <text evidence="5 19">Amino-acid biosynthesis; L-leucine biosynthesis; L-leucine from 3-methyl-2-oxobutanoate: step 4/4.</text>
</comment>
<evidence type="ECO:0000256" key="16">
    <source>
        <dbReference type="ARBA" id="ARBA00049229"/>
    </source>
</evidence>
<name>A0A1T2LDU8_9GAMM</name>
<gene>
    <name evidence="19" type="primary">ilvE</name>
    <name evidence="20" type="ORF">BOW52_00020</name>
</gene>
<evidence type="ECO:0000256" key="14">
    <source>
        <dbReference type="ARBA" id="ARBA00048212"/>
    </source>
</evidence>
<evidence type="ECO:0000256" key="5">
    <source>
        <dbReference type="ARBA" id="ARBA00005072"/>
    </source>
</evidence>
<dbReference type="GO" id="GO:0005829">
    <property type="term" value="C:cytosol"/>
    <property type="evidence" value="ECO:0007669"/>
    <property type="project" value="TreeGrafter"/>
</dbReference>
<evidence type="ECO:0000256" key="19">
    <source>
        <dbReference type="RuleBase" id="RU364094"/>
    </source>
</evidence>
<dbReference type="InterPro" id="IPR050571">
    <property type="entry name" value="Class-IV_PLP-Dep_Aminotrnsfr"/>
</dbReference>
<dbReference type="UniPathway" id="UPA00047">
    <property type="reaction ID" value="UER00058"/>
</dbReference>
<dbReference type="SUPFAM" id="SSF56752">
    <property type="entry name" value="D-aminoacid aminotransferase-like PLP-dependent enzymes"/>
    <property type="match status" value="1"/>
</dbReference>
<dbReference type="UniPathway" id="UPA00048">
    <property type="reaction ID" value="UER00073"/>
</dbReference>
<proteinExistence type="inferred from homology"/>
<comment type="pathway">
    <text evidence="3 19">Amino-acid biosynthesis; L-isoleucine biosynthesis; L-isoleucine from 2-oxobutanoate: step 4/4.</text>
</comment>
<evidence type="ECO:0000256" key="3">
    <source>
        <dbReference type="ARBA" id="ARBA00004824"/>
    </source>
</evidence>
<evidence type="ECO:0000256" key="17">
    <source>
        <dbReference type="RuleBase" id="RU004106"/>
    </source>
</evidence>
<evidence type="ECO:0000256" key="9">
    <source>
        <dbReference type="ARBA" id="ARBA00022576"/>
    </source>
</evidence>
<comment type="catalytic activity">
    <reaction evidence="16 19">
        <text>L-leucine + 2-oxoglutarate = 4-methyl-2-oxopentanoate + L-glutamate</text>
        <dbReference type="Rhea" id="RHEA:18321"/>
        <dbReference type="ChEBI" id="CHEBI:16810"/>
        <dbReference type="ChEBI" id="CHEBI:17865"/>
        <dbReference type="ChEBI" id="CHEBI:29985"/>
        <dbReference type="ChEBI" id="CHEBI:57427"/>
        <dbReference type="EC" id="2.6.1.42"/>
    </reaction>
</comment>
<evidence type="ECO:0000313" key="21">
    <source>
        <dbReference type="Proteomes" id="UP000190198"/>
    </source>
</evidence>
<keyword evidence="10 19" id="KW-0028">Amino-acid biosynthesis</keyword>
<keyword evidence="11 19" id="KW-0808">Transferase</keyword>
<dbReference type="GO" id="GO:0052654">
    <property type="term" value="F:L-leucine-2-oxoglutarate transaminase activity"/>
    <property type="evidence" value="ECO:0007669"/>
    <property type="project" value="RHEA"/>
</dbReference>
<organism evidence="20 21">
    <name type="scientific">Solemya elarraichensis gill symbiont</name>
    <dbReference type="NCBI Taxonomy" id="1918949"/>
    <lineage>
        <taxon>Bacteria</taxon>
        <taxon>Pseudomonadati</taxon>
        <taxon>Pseudomonadota</taxon>
        <taxon>Gammaproteobacteria</taxon>
        <taxon>sulfur-oxidizing symbionts</taxon>
    </lineage>
</organism>
<reference evidence="20 21" key="1">
    <citation type="submission" date="2016-11" db="EMBL/GenBank/DDBJ databases">
        <title>Mixed transmission modes and dynamic genome evolution in an obligate animal-bacterial symbiosis.</title>
        <authorList>
            <person name="Russell S.L."/>
            <person name="Corbett-Detig R.B."/>
            <person name="Cavanaugh C.M."/>
        </authorList>
    </citation>
    <scope>NUCLEOTIDE SEQUENCE [LARGE SCALE GENOMIC DNA]</scope>
    <source>
        <strain evidence="20">Sp-SM6</strain>
    </source>
</reference>
<dbReference type="GO" id="GO:0009097">
    <property type="term" value="P:isoleucine biosynthetic process"/>
    <property type="evidence" value="ECO:0007669"/>
    <property type="project" value="UniProtKB-UniPathway"/>
</dbReference>
<dbReference type="Pfam" id="PF01063">
    <property type="entry name" value="Aminotran_4"/>
    <property type="match status" value="1"/>
</dbReference>
<keyword evidence="9 19" id="KW-0032">Aminotransferase</keyword>
<keyword evidence="13 19" id="KW-0100">Branched-chain amino acid biosynthesis</keyword>
<dbReference type="Gene3D" id="3.30.470.10">
    <property type="match status" value="1"/>
</dbReference>
<evidence type="ECO:0000256" key="4">
    <source>
        <dbReference type="ARBA" id="ARBA00004931"/>
    </source>
</evidence>
<keyword evidence="12 18" id="KW-0663">Pyridoxal phosphate</keyword>
<comment type="pathway">
    <text evidence="4 19">Amino-acid biosynthesis; L-valine biosynthesis; L-valine from pyruvate: step 4/4.</text>
</comment>
<dbReference type="Proteomes" id="UP000190198">
    <property type="component" value="Unassembled WGS sequence"/>
</dbReference>
<dbReference type="FunFam" id="3.20.10.10:FF:000001">
    <property type="entry name" value="Branched-chain-amino-acid aminotransferase"/>
    <property type="match status" value="1"/>
</dbReference>
<comment type="catalytic activity">
    <reaction evidence="14 19">
        <text>L-valine + 2-oxoglutarate = 3-methyl-2-oxobutanoate + L-glutamate</text>
        <dbReference type="Rhea" id="RHEA:24813"/>
        <dbReference type="ChEBI" id="CHEBI:11851"/>
        <dbReference type="ChEBI" id="CHEBI:16810"/>
        <dbReference type="ChEBI" id="CHEBI:29985"/>
        <dbReference type="ChEBI" id="CHEBI:57762"/>
        <dbReference type="EC" id="2.6.1.42"/>
    </reaction>
</comment>
<dbReference type="RefSeq" id="WP_078475820.1">
    <property type="nucleotide sequence ID" value="NZ_MPRK01000001.1"/>
</dbReference>
<dbReference type="PANTHER" id="PTHR42743">
    <property type="entry name" value="AMINO-ACID AMINOTRANSFERASE"/>
    <property type="match status" value="1"/>
</dbReference>
<evidence type="ECO:0000256" key="10">
    <source>
        <dbReference type="ARBA" id="ARBA00022605"/>
    </source>
</evidence>
<comment type="function">
    <text evidence="2 19">Acts on leucine, isoleucine and valine.</text>
</comment>
<evidence type="ECO:0000256" key="2">
    <source>
        <dbReference type="ARBA" id="ARBA00003109"/>
    </source>
</evidence>
<dbReference type="OrthoDB" id="21319at2"/>